<organism evidence="5 6">
    <name type="scientific">Bradyrhizobium iriomotense</name>
    <dbReference type="NCBI Taxonomy" id="441950"/>
    <lineage>
        <taxon>Bacteria</taxon>
        <taxon>Pseudomonadati</taxon>
        <taxon>Pseudomonadota</taxon>
        <taxon>Alphaproteobacteria</taxon>
        <taxon>Hyphomicrobiales</taxon>
        <taxon>Nitrobacteraceae</taxon>
        <taxon>Bradyrhizobium</taxon>
    </lineage>
</organism>
<dbReference type="PANTHER" id="PTHR24361">
    <property type="entry name" value="MITOGEN-ACTIVATED KINASE KINASE KINASE"/>
    <property type="match status" value="1"/>
</dbReference>
<dbReference type="EMBL" id="BSOW01000025">
    <property type="protein sequence ID" value="GLR89454.1"/>
    <property type="molecule type" value="Genomic_DNA"/>
</dbReference>
<keyword evidence="1 3" id="KW-0547">Nucleotide-binding</keyword>
<dbReference type="Gene3D" id="3.30.200.20">
    <property type="entry name" value="Phosphorylase Kinase, domain 1"/>
    <property type="match status" value="1"/>
</dbReference>
<dbReference type="PROSITE" id="PS50011">
    <property type="entry name" value="PROTEIN_KINASE_DOM"/>
    <property type="match status" value="1"/>
</dbReference>
<keyword evidence="2 3" id="KW-0067">ATP-binding</keyword>
<dbReference type="SUPFAM" id="SSF56112">
    <property type="entry name" value="Protein kinase-like (PK-like)"/>
    <property type="match status" value="1"/>
</dbReference>
<dbReference type="InterPro" id="IPR011009">
    <property type="entry name" value="Kinase-like_dom_sf"/>
</dbReference>
<dbReference type="InterPro" id="IPR053235">
    <property type="entry name" value="Ser_Thr_kinase"/>
</dbReference>
<comment type="caution">
    <text evidence="5">The sequence shown here is derived from an EMBL/GenBank/DDBJ whole genome shotgun (WGS) entry which is preliminary data.</text>
</comment>
<protein>
    <recommendedName>
        <fullName evidence="4">Protein kinase domain-containing protein</fullName>
    </recommendedName>
</protein>
<name>A0ABQ6B4X1_9BRAD</name>
<dbReference type="InterPro" id="IPR017441">
    <property type="entry name" value="Protein_kinase_ATP_BS"/>
</dbReference>
<feature type="domain" description="Protein kinase" evidence="4">
    <location>
        <begin position="19"/>
        <end position="280"/>
    </location>
</feature>
<dbReference type="SMART" id="SM00220">
    <property type="entry name" value="S_TKc"/>
    <property type="match status" value="1"/>
</dbReference>
<evidence type="ECO:0000313" key="5">
    <source>
        <dbReference type="EMBL" id="GLR89454.1"/>
    </source>
</evidence>
<dbReference type="InterPro" id="IPR008271">
    <property type="entry name" value="Ser/Thr_kinase_AS"/>
</dbReference>
<feature type="binding site" evidence="3">
    <location>
        <position position="48"/>
    </location>
    <ligand>
        <name>ATP</name>
        <dbReference type="ChEBI" id="CHEBI:30616"/>
    </ligand>
</feature>
<dbReference type="PANTHER" id="PTHR24361:SF678">
    <property type="entry name" value="SPORULATION-SPECIFIC PROTEIN 1"/>
    <property type="match status" value="1"/>
</dbReference>
<dbReference type="Gene3D" id="1.10.510.10">
    <property type="entry name" value="Transferase(Phosphotransferase) domain 1"/>
    <property type="match status" value="1"/>
</dbReference>
<reference evidence="6" key="1">
    <citation type="journal article" date="2019" name="Int. J. Syst. Evol. Microbiol.">
        <title>The Global Catalogue of Microorganisms (GCM) 10K type strain sequencing project: providing services to taxonomists for standard genome sequencing and annotation.</title>
        <authorList>
            <consortium name="The Broad Institute Genomics Platform"/>
            <consortium name="The Broad Institute Genome Sequencing Center for Infectious Disease"/>
            <person name="Wu L."/>
            <person name="Ma J."/>
        </authorList>
    </citation>
    <scope>NUCLEOTIDE SEQUENCE [LARGE SCALE GENOMIC DNA]</scope>
    <source>
        <strain evidence="6">NBRC 102520</strain>
    </source>
</reference>
<evidence type="ECO:0000313" key="6">
    <source>
        <dbReference type="Proteomes" id="UP001156905"/>
    </source>
</evidence>
<gene>
    <name evidence="5" type="ORF">GCM10007857_61670</name>
</gene>
<sequence>MSDPVKPLLTPGEIVLNKYKVIQMLGFGQFGQVFKVWNHNLQQFSALKVVIVRDPSQHRALIEAQAMSLCGHDHVVKIHTADEFNGAVLIEMEFIEGGSLGDRLLREFVPVADSIVYVKQILFALEYAHGRGFVHRDVKPGNIMLAPRNAKLSDFGTAIHAESGLGATALEFFYRPHASPEAANNQEFSPLSDVYAAGMTLQRAANNTPAWGHVRKDEASFRQDILNGKLPQRLGHADWVPRALKTILNRACSGDQAKRYKSAADFRQALERLSILRPWARLSPDEWRCEYDGRVELVRYVPGKKPSIEHLVGSRRKRVNCGSFATEREARRQMERLVAQLTYQ</sequence>
<evidence type="ECO:0000256" key="2">
    <source>
        <dbReference type="ARBA" id="ARBA00022840"/>
    </source>
</evidence>
<dbReference type="PROSITE" id="PS00107">
    <property type="entry name" value="PROTEIN_KINASE_ATP"/>
    <property type="match status" value="1"/>
</dbReference>
<accession>A0ABQ6B4X1</accession>
<dbReference type="Proteomes" id="UP001156905">
    <property type="component" value="Unassembled WGS sequence"/>
</dbReference>
<dbReference type="RefSeq" id="WP_284271658.1">
    <property type="nucleotide sequence ID" value="NZ_BSOW01000025.1"/>
</dbReference>
<dbReference type="InterPro" id="IPR000719">
    <property type="entry name" value="Prot_kinase_dom"/>
</dbReference>
<evidence type="ECO:0000256" key="3">
    <source>
        <dbReference type="PROSITE-ProRule" id="PRU10141"/>
    </source>
</evidence>
<proteinExistence type="predicted"/>
<dbReference type="PROSITE" id="PS00108">
    <property type="entry name" value="PROTEIN_KINASE_ST"/>
    <property type="match status" value="1"/>
</dbReference>
<keyword evidence="6" id="KW-1185">Reference proteome</keyword>
<dbReference type="CDD" id="cd14014">
    <property type="entry name" value="STKc_PknB_like"/>
    <property type="match status" value="1"/>
</dbReference>
<dbReference type="Pfam" id="PF00069">
    <property type="entry name" value="Pkinase"/>
    <property type="match status" value="1"/>
</dbReference>
<evidence type="ECO:0000256" key="1">
    <source>
        <dbReference type="ARBA" id="ARBA00022741"/>
    </source>
</evidence>
<evidence type="ECO:0000259" key="4">
    <source>
        <dbReference type="PROSITE" id="PS50011"/>
    </source>
</evidence>